<dbReference type="Pfam" id="PF00140">
    <property type="entry name" value="Sigma70_r1_2"/>
    <property type="match status" value="1"/>
</dbReference>
<keyword evidence="3" id="KW-0238">DNA-binding</keyword>
<dbReference type="GO" id="GO:0003677">
    <property type="term" value="F:DNA binding"/>
    <property type="evidence" value="ECO:0007669"/>
    <property type="project" value="UniProtKB-KW"/>
</dbReference>
<dbReference type="InterPro" id="IPR007627">
    <property type="entry name" value="RNA_pol_sigma70_r2"/>
</dbReference>
<feature type="domain" description="RNA polymerase sigma-70 region 4" evidence="8">
    <location>
        <begin position="224"/>
        <end position="277"/>
    </location>
</feature>
<accession>A0AA41Y903</accession>
<dbReference type="InterPro" id="IPR009042">
    <property type="entry name" value="RNA_pol_sigma70_r1_2"/>
</dbReference>
<reference evidence="9" key="1">
    <citation type="submission" date="2022-10" db="EMBL/GenBank/DDBJ databases">
        <title>Gaoshiqiia sediminis gen. nov., sp. nov., isolated from coastal sediment.</title>
        <authorList>
            <person name="Yu W.X."/>
            <person name="Mu D.S."/>
            <person name="Du J.Z."/>
            <person name="Liang Y.Q."/>
        </authorList>
    </citation>
    <scope>NUCLEOTIDE SEQUENCE</scope>
    <source>
        <strain evidence="9">A06</strain>
    </source>
</reference>
<dbReference type="RefSeq" id="WP_282590027.1">
    <property type="nucleotide sequence ID" value="NZ_JAPAAF010000001.1"/>
</dbReference>
<dbReference type="GO" id="GO:0006352">
    <property type="term" value="P:DNA-templated transcription initiation"/>
    <property type="evidence" value="ECO:0007669"/>
    <property type="project" value="InterPro"/>
</dbReference>
<protein>
    <submittedName>
        <fullName evidence="9">RNA polymerase sigma factor RpoD/SigA</fullName>
    </submittedName>
</protein>
<keyword evidence="4" id="KW-0804">Transcription</keyword>
<feature type="domain" description="RNA polymerase sigma-70 region 2" evidence="7">
    <location>
        <begin position="54"/>
        <end position="123"/>
    </location>
</feature>
<evidence type="ECO:0000256" key="3">
    <source>
        <dbReference type="ARBA" id="ARBA00023125"/>
    </source>
</evidence>
<evidence type="ECO:0000259" key="7">
    <source>
        <dbReference type="Pfam" id="PF04542"/>
    </source>
</evidence>
<dbReference type="AlphaFoldDB" id="A0AA41Y903"/>
<name>A0AA41Y903_9BACT</name>
<dbReference type="InterPro" id="IPR007624">
    <property type="entry name" value="RNA_pol_sigma70_r3"/>
</dbReference>
<comment type="caution">
    <text evidence="9">The sequence shown here is derived from an EMBL/GenBank/DDBJ whole genome shotgun (WGS) entry which is preliminary data.</text>
</comment>
<dbReference type="InterPro" id="IPR000943">
    <property type="entry name" value="RNA_pol_sigma70"/>
</dbReference>
<dbReference type="Pfam" id="PF04545">
    <property type="entry name" value="Sigma70_r4"/>
    <property type="match status" value="1"/>
</dbReference>
<evidence type="ECO:0000256" key="4">
    <source>
        <dbReference type="ARBA" id="ARBA00023163"/>
    </source>
</evidence>
<dbReference type="Pfam" id="PF04542">
    <property type="entry name" value="Sigma70_r2"/>
    <property type="match status" value="1"/>
</dbReference>
<dbReference type="InterPro" id="IPR013324">
    <property type="entry name" value="RNA_pol_sigma_r3/r4-like"/>
</dbReference>
<keyword evidence="1" id="KW-0805">Transcription regulation</keyword>
<feature type="domain" description="RNA polymerase sigma-70 region 1.2" evidence="5">
    <location>
        <begin position="16"/>
        <end position="49"/>
    </location>
</feature>
<evidence type="ECO:0000259" key="6">
    <source>
        <dbReference type="Pfam" id="PF04539"/>
    </source>
</evidence>
<organism evidence="9 10">
    <name type="scientific">Gaoshiqia sediminis</name>
    <dbReference type="NCBI Taxonomy" id="2986998"/>
    <lineage>
        <taxon>Bacteria</taxon>
        <taxon>Pseudomonadati</taxon>
        <taxon>Bacteroidota</taxon>
        <taxon>Bacteroidia</taxon>
        <taxon>Marinilabiliales</taxon>
        <taxon>Prolixibacteraceae</taxon>
        <taxon>Gaoshiqia</taxon>
    </lineage>
</organism>
<evidence type="ECO:0000259" key="8">
    <source>
        <dbReference type="Pfam" id="PF04545"/>
    </source>
</evidence>
<dbReference type="EMBL" id="JAPAAF010000001">
    <property type="protein sequence ID" value="MCW0481420.1"/>
    <property type="molecule type" value="Genomic_DNA"/>
</dbReference>
<keyword evidence="10" id="KW-1185">Reference proteome</keyword>
<dbReference type="InterPro" id="IPR013325">
    <property type="entry name" value="RNA_pol_sigma_r2"/>
</dbReference>
<dbReference type="InterPro" id="IPR050239">
    <property type="entry name" value="Sigma-70_RNA_pol_init_factors"/>
</dbReference>
<sequence length="288" mass="33023">MRQLRISKQITQRTDDSINRYFQEIGRYPMVSAEEEVELSVRIRGGDEAALEKLVLANLRFVISVAKQYQNQGLSFPDLINEGNLGLVKAAQKFDETRGFKFISYAVWWIRQSITQAISEQTRIVRLPINRLSSINKIAKAIPYLEQKYEREPTNAELAAHLELTDEEVAIANDIKKRQISFDMPLSPNGESDFNLYDLVQTGNIPSPDNHLMEESLSKNISRALNKLSTREASILTMSFGLGRTPAYSLHDIACEHNMSTERVRQIKSKSLFKLKKMLQDKYAFLEY</sequence>
<dbReference type="PANTHER" id="PTHR30603">
    <property type="entry name" value="RNA POLYMERASE SIGMA FACTOR RPO"/>
    <property type="match status" value="1"/>
</dbReference>
<dbReference type="SUPFAM" id="SSF88946">
    <property type="entry name" value="Sigma2 domain of RNA polymerase sigma factors"/>
    <property type="match status" value="1"/>
</dbReference>
<dbReference type="PRINTS" id="PR00046">
    <property type="entry name" value="SIGMA70FCT"/>
</dbReference>
<dbReference type="PANTHER" id="PTHR30603:SF47">
    <property type="entry name" value="RNA POLYMERASE SIGMA FACTOR SIGD, CHLOROPLASTIC"/>
    <property type="match status" value="1"/>
</dbReference>
<evidence type="ECO:0000259" key="5">
    <source>
        <dbReference type="Pfam" id="PF00140"/>
    </source>
</evidence>
<dbReference type="PIRSF" id="PIRSF000770">
    <property type="entry name" value="RNA_pol_sigma-SigE/K"/>
    <property type="match status" value="1"/>
</dbReference>
<dbReference type="InterPro" id="IPR007630">
    <property type="entry name" value="RNA_pol_sigma70_r4"/>
</dbReference>
<gene>
    <name evidence="9" type="ORF">N2K84_01685</name>
</gene>
<evidence type="ECO:0000313" key="9">
    <source>
        <dbReference type="EMBL" id="MCW0481420.1"/>
    </source>
</evidence>
<evidence type="ECO:0000313" key="10">
    <source>
        <dbReference type="Proteomes" id="UP001163821"/>
    </source>
</evidence>
<keyword evidence="2" id="KW-0731">Sigma factor</keyword>
<dbReference type="Pfam" id="PF04539">
    <property type="entry name" value="Sigma70_r3"/>
    <property type="match status" value="1"/>
</dbReference>
<dbReference type="InterPro" id="IPR036388">
    <property type="entry name" value="WH-like_DNA-bd_sf"/>
</dbReference>
<dbReference type="Gene3D" id="1.10.10.10">
    <property type="entry name" value="Winged helix-like DNA-binding domain superfamily/Winged helix DNA-binding domain"/>
    <property type="match status" value="2"/>
</dbReference>
<dbReference type="Gene3D" id="1.10.601.10">
    <property type="entry name" value="RNA Polymerase Primary Sigma Factor"/>
    <property type="match status" value="1"/>
</dbReference>
<dbReference type="NCBIfam" id="TIGR02937">
    <property type="entry name" value="sigma70-ECF"/>
    <property type="match status" value="1"/>
</dbReference>
<feature type="domain" description="RNA polymerase sigma-70 region 3" evidence="6">
    <location>
        <begin position="135"/>
        <end position="210"/>
    </location>
</feature>
<dbReference type="InterPro" id="IPR014284">
    <property type="entry name" value="RNA_pol_sigma-70_dom"/>
</dbReference>
<evidence type="ECO:0000256" key="1">
    <source>
        <dbReference type="ARBA" id="ARBA00023015"/>
    </source>
</evidence>
<proteinExistence type="predicted"/>
<dbReference type="Proteomes" id="UP001163821">
    <property type="component" value="Unassembled WGS sequence"/>
</dbReference>
<dbReference type="SUPFAM" id="SSF88659">
    <property type="entry name" value="Sigma3 and sigma4 domains of RNA polymerase sigma factors"/>
    <property type="match status" value="2"/>
</dbReference>
<dbReference type="GO" id="GO:0016987">
    <property type="term" value="F:sigma factor activity"/>
    <property type="evidence" value="ECO:0007669"/>
    <property type="project" value="UniProtKB-KW"/>
</dbReference>
<evidence type="ECO:0000256" key="2">
    <source>
        <dbReference type="ARBA" id="ARBA00023082"/>
    </source>
</evidence>